<dbReference type="SUPFAM" id="SSF56801">
    <property type="entry name" value="Acetyl-CoA synthetase-like"/>
    <property type="match status" value="1"/>
</dbReference>
<accession>A0A1I2GHG6</accession>
<dbReference type="EMBL" id="FOME01000021">
    <property type="protein sequence ID" value="SFF16952.1"/>
    <property type="molecule type" value="Genomic_DNA"/>
</dbReference>
<gene>
    <name evidence="5" type="ORF">SAMN02982929_01755</name>
    <name evidence="6" type="ORF">SAMN05216506_12114</name>
</gene>
<accession>A0A1H5ZDI4</accession>
<evidence type="ECO:0000259" key="3">
    <source>
        <dbReference type="Pfam" id="PF00501"/>
    </source>
</evidence>
<evidence type="ECO:0000313" key="5">
    <source>
        <dbReference type="EMBL" id="SEG33717.1"/>
    </source>
</evidence>
<evidence type="ECO:0000259" key="4">
    <source>
        <dbReference type="Pfam" id="PF13193"/>
    </source>
</evidence>
<dbReference type="Gene3D" id="3.40.50.12780">
    <property type="entry name" value="N-terminal domain of ligase-like"/>
    <property type="match status" value="1"/>
</dbReference>
<evidence type="ECO:0000313" key="6">
    <source>
        <dbReference type="EMBL" id="SFF16952.1"/>
    </source>
</evidence>
<dbReference type="EMBL" id="FNVB01000003">
    <property type="protein sequence ID" value="SEG33717.1"/>
    <property type="molecule type" value="Genomic_DNA"/>
</dbReference>
<dbReference type="SMR" id="A0A1H5ZDI4"/>
<dbReference type="PANTHER" id="PTHR43201:SF5">
    <property type="entry name" value="MEDIUM-CHAIN ACYL-COA LIGASE ACSF2, MITOCHONDRIAL"/>
    <property type="match status" value="1"/>
</dbReference>
<feature type="domain" description="AMP-dependent synthetase/ligase" evidence="3">
    <location>
        <begin position="14"/>
        <end position="340"/>
    </location>
</feature>
<keyword evidence="2 5" id="KW-0436">Ligase</keyword>
<reference evidence="7 8" key="2">
    <citation type="submission" date="2016-10" db="EMBL/GenBank/DDBJ databases">
        <authorList>
            <person name="Varghese N."/>
            <person name="Submissions S."/>
        </authorList>
    </citation>
    <scope>NUCLEOTIDE SEQUENCE [LARGE SCALE GENOMIC DNA]</scope>
    <source>
        <strain evidence="8">ATCC 20501</strain>
        <strain evidence="6 7">CGMCC 4.3529</strain>
    </source>
</reference>
<dbReference type="GO" id="GO:0006631">
    <property type="term" value="P:fatty acid metabolic process"/>
    <property type="evidence" value="ECO:0007669"/>
    <property type="project" value="TreeGrafter"/>
</dbReference>
<dbReference type="RefSeq" id="WP_093358346.1">
    <property type="nucleotide sequence ID" value="NZ_FNVB01000003.1"/>
</dbReference>
<reference evidence="5" key="1">
    <citation type="submission" date="2016-10" db="EMBL/GenBank/DDBJ databases">
        <authorList>
            <person name="de Groot N.N."/>
        </authorList>
    </citation>
    <scope>NUCLEOTIDE SEQUENCE [LARGE SCALE GENOMIC DNA]</scope>
    <source>
        <strain evidence="5">ATCC 20501</strain>
    </source>
</reference>
<name>A0A1H5ZDI4_9PSEU</name>
<protein>
    <submittedName>
        <fullName evidence="5">Bile acid-coenzyme A ligase</fullName>
    </submittedName>
</protein>
<dbReference type="GO" id="GO:0031956">
    <property type="term" value="F:medium-chain fatty acid-CoA ligase activity"/>
    <property type="evidence" value="ECO:0007669"/>
    <property type="project" value="TreeGrafter"/>
</dbReference>
<dbReference type="Proteomes" id="UP000199690">
    <property type="component" value="Unassembled WGS sequence"/>
</dbReference>
<evidence type="ECO:0000256" key="2">
    <source>
        <dbReference type="ARBA" id="ARBA00022598"/>
    </source>
</evidence>
<evidence type="ECO:0000313" key="7">
    <source>
        <dbReference type="Proteomes" id="UP000199690"/>
    </source>
</evidence>
<dbReference type="InterPro" id="IPR042099">
    <property type="entry name" value="ANL_N_sf"/>
</dbReference>
<comment type="similarity">
    <text evidence="1">Belongs to the ATP-dependent AMP-binding enzyme family.</text>
</comment>
<dbReference type="Proteomes" id="UP000236729">
    <property type="component" value="Unassembled WGS sequence"/>
</dbReference>
<dbReference type="AlphaFoldDB" id="A0A1H5ZDI4"/>
<organism evidence="5 8">
    <name type="scientific">Saccharopolyspora kobensis</name>
    <dbReference type="NCBI Taxonomy" id="146035"/>
    <lineage>
        <taxon>Bacteria</taxon>
        <taxon>Bacillati</taxon>
        <taxon>Actinomycetota</taxon>
        <taxon>Actinomycetes</taxon>
        <taxon>Pseudonocardiales</taxon>
        <taxon>Pseudonocardiaceae</taxon>
        <taxon>Saccharopolyspora</taxon>
    </lineage>
</organism>
<proteinExistence type="inferred from homology"/>
<dbReference type="PANTHER" id="PTHR43201">
    <property type="entry name" value="ACYL-COA SYNTHETASE"/>
    <property type="match status" value="1"/>
</dbReference>
<dbReference type="Pfam" id="PF13193">
    <property type="entry name" value="AMP-binding_C"/>
    <property type="match status" value="1"/>
</dbReference>
<dbReference type="InterPro" id="IPR000873">
    <property type="entry name" value="AMP-dep_synth/lig_dom"/>
</dbReference>
<feature type="domain" description="AMP-binding enzyme C-terminal" evidence="4">
    <location>
        <begin position="397"/>
        <end position="463"/>
    </location>
</feature>
<sequence length="484" mass="52386">MTTGSTALAARLRELVAQAPDRPAVTDDHVTLTRAELDRRTNQLARRFASLGVTRGSMVSIALVSQVRHVECSIAAWKLGAIPQPLSHRLPPAELASLLEVADPALVVGLPPQDQRPWLRGDEDVADESDAALPDVIGPAWKAPTSGGSTGRPKLIVSGREASAEGVLAGIDHLRLEPGGVVLTTAPLYHNAPYMFSLIGVLQGSHVVLMSRFDAERALDLIEQHAVTWLYVVPTMMGRMLRLPAERRAAVDVSSLRTVFHVGAPCPQNVKRGWIDWVGPEKVLEVYAGTESLASTMIDGTAWLQRPGSVGQVVAGEITARDEEFRELPPGEVGELWLRRSPGSPPSYRYVGADPRARDGWESLGDMGRFDADGYLYLADRSTDVILVGGANVYPAEVENALAEHPRVASSAVIGLPDDDLGNVVHAILETTRPLSPEDLVAHLRARLAPYKIPRSFEFTTEQLRDDAGKVRRSELRATRIAGA</sequence>
<dbReference type="InterPro" id="IPR025110">
    <property type="entry name" value="AMP-bd_C"/>
</dbReference>
<dbReference type="InterPro" id="IPR045851">
    <property type="entry name" value="AMP-bd_C_sf"/>
</dbReference>
<evidence type="ECO:0000313" key="8">
    <source>
        <dbReference type="Proteomes" id="UP000236729"/>
    </source>
</evidence>
<evidence type="ECO:0000256" key="1">
    <source>
        <dbReference type="ARBA" id="ARBA00006432"/>
    </source>
</evidence>
<dbReference type="Pfam" id="PF00501">
    <property type="entry name" value="AMP-binding"/>
    <property type="match status" value="1"/>
</dbReference>
<dbReference type="Gene3D" id="3.30.300.30">
    <property type="match status" value="1"/>
</dbReference>
<keyword evidence="7" id="KW-1185">Reference proteome</keyword>